<feature type="region of interest" description="Disordered" evidence="11">
    <location>
        <begin position="1127"/>
        <end position="1305"/>
    </location>
</feature>
<feature type="compositionally biased region" description="Gly residues" evidence="11">
    <location>
        <begin position="1240"/>
        <end position="1249"/>
    </location>
</feature>
<dbReference type="EMBL" id="JBHFFA010000002">
    <property type="protein sequence ID" value="KAL2641410.1"/>
    <property type="molecule type" value="Genomic_DNA"/>
</dbReference>
<dbReference type="CDD" id="cd02661">
    <property type="entry name" value="Peptidase_C19E"/>
    <property type="match status" value="1"/>
</dbReference>
<sequence length="1337" mass="145563">MHDWGDSSISAVFLALVIAVLISVVVAQQARARAARCQEIRRLQFEAAQEAERVEAEAAAEYKSMVATRNAICAICHNTSNTRCSRCKAVRYCSEACQLLHWKHGHKQECRAPDPSTSSGSTYTSSRNFSDAFSRNTFPGASRALSEVSYLNGIQDANHCQSLKPVSSNGLTANGALPKPKQVLFSYKSFVKFFNYDRLGVPPCGLINCGNSCFANVVLQCLTYTRPLTTYLLDGSHGEKCTRDDWCFMCELQNHVYRVRQEQSVFSPIRILSRIRNIGNHLGYGKQEDAHEFMRFAIDSMQSTCLDEFGGEKAVDTRSQETTLIHHIFGGHFQSQVQCMQCLHESNRYEKMMDLAVEIHGSVETLEDALAQFTAPEWLDGDNKYKCDRCNAYVKARKRLTLHEGPNILTIALKRFQSGKFGKLNKRVTFPEVLDMTSYMSERGDRPPPYLLYAVVVHVDMLNASFFGHYICYVKDAQGIWYKIDDSKVKEVDVEKVMSQKAYMLFYTRSAPRPAPEMDDQVAAVKAHNKVTPLSQDLGVVEVYPEVSQVVPRVVAAVGGTMGLHAMVEPSQTEIYLEEVPKRTKVHGYVNGEHATTELGSWEADMIGMSNDEIRVEESGCVARSSSHLVISPTSSSHLSTEEPGVVRKVLVCSPDSSHEDDTDITSRDLLSPMSSDLADISLDVSGPDGVLTPKIGKRRLDEALTPLPAPKPLDTDQLPAWPASGNGRLSPSPAVCIPTTSQMNGVSSTVPHPSRQKYIGDESKEFPAPPASPVHHMLCSDEIRLTSSSGNAIDPERMYSDAENYSHSAGMPDEDLIGRAKRQHVDVNCSEFSIVERMTRSSGTAETLELPDAPELVRRDMDSNEFMLQPGSPASVAVGGLVLDSCAEILPADTNVCAPSSEVPPFPSSLRQVSLEQQVNDVSSQQLDIDETVEPTPGLQPFSSDRVVQNTGVSGDEEFWRAIMEQPPASSGIDYDLSGGAYSLDELGVNEVKLRESTPGLEPLAKSENEDLSLKDLEAVSSLLPLYDGSVGLPQTSGIALVVPPCEVALPASEMPHDQLSVEEGDFTCSPMENGSLESGLNARSGEVNKQDSDVITVGETAETEKVQKPALKPLFSRGFLNRASSPVAKSSPKFQINGSADRMKSQVPNGDVEKEHLEEKGSSERCNGVENRFSESRDHENSSSSLQLRNQCQVSTSGGTQHAGNGSYLNANGTGTASSSGNQGSKLMEAAGLRGNDGVEGGNNQGHGEGRQRTKTGSSGRGKRSAAAQVGNGSTTSLPAEQQANHSGPVTLSGKQKQGRNESCLCGSQRKWKKCCGKSESMMPVPEVSKRRIVI</sequence>
<proteinExistence type="inferred from homology"/>
<dbReference type="GO" id="GO:0006508">
    <property type="term" value="P:proteolysis"/>
    <property type="evidence" value="ECO:0007669"/>
    <property type="project" value="UniProtKB-KW"/>
</dbReference>
<dbReference type="InterPro" id="IPR028889">
    <property type="entry name" value="USP"/>
</dbReference>
<dbReference type="PANTHER" id="PTHR24006:SF677">
    <property type="entry name" value="UBIQUITIN CARBOXYL-TERMINAL HYDROLASE 19"/>
    <property type="match status" value="1"/>
</dbReference>
<feature type="compositionally biased region" description="Polar residues" evidence="11">
    <location>
        <begin position="1188"/>
        <end position="1227"/>
    </location>
</feature>
<feature type="compositionally biased region" description="Basic and acidic residues" evidence="11">
    <location>
        <begin position="1174"/>
        <end position="1183"/>
    </location>
</feature>
<keyword evidence="7" id="KW-0833">Ubl conjugation pathway</keyword>
<evidence type="ECO:0000256" key="9">
    <source>
        <dbReference type="ARBA" id="ARBA00022833"/>
    </source>
</evidence>
<evidence type="ECO:0000313" key="16">
    <source>
        <dbReference type="Proteomes" id="UP001605036"/>
    </source>
</evidence>
<dbReference type="EC" id="3.4.19.12" evidence="3"/>
<dbReference type="Gene3D" id="3.10.450.50">
    <property type="match status" value="1"/>
</dbReference>
<evidence type="ECO:0000256" key="6">
    <source>
        <dbReference type="ARBA" id="ARBA00022771"/>
    </source>
</evidence>
<dbReference type="SUPFAM" id="SSF144232">
    <property type="entry name" value="HIT/MYND zinc finger-like"/>
    <property type="match status" value="1"/>
</dbReference>
<dbReference type="InterPro" id="IPR018200">
    <property type="entry name" value="USP_CS"/>
</dbReference>
<comment type="caution">
    <text evidence="15">The sequence shown here is derived from an EMBL/GenBank/DDBJ whole genome shotgun (WGS) entry which is preliminary data.</text>
</comment>
<comment type="catalytic activity">
    <reaction evidence="1">
        <text>Thiol-dependent hydrolysis of ester, thioester, amide, peptide and isopeptide bonds formed by the C-terminal Gly of ubiquitin (a 76-residue protein attached to proteins as an intracellular targeting signal).</text>
        <dbReference type="EC" id="3.4.19.12"/>
    </reaction>
</comment>
<comment type="similarity">
    <text evidence="2">Belongs to the peptidase C19 family.</text>
</comment>
<feature type="signal peptide" evidence="12">
    <location>
        <begin position="1"/>
        <end position="27"/>
    </location>
</feature>
<accession>A0ABD1Z123</accession>
<feature type="domain" description="USP" evidence="13">
    <location>
        <begin position="204"/>
        <end position="510"/>
    </location>
</feature>
<keyword evidence="9" id="KW-0862">Zinc</keyword>
<feature type="domain" description="MYND-type" evidence="14">
    <location>
        <begin position="73"/>
        <end position="110"/>
    </location>
</feature>
<dbReference type="Pfam" id="PF02810">
    <property type="entry name" value="SEC-C"/>
    <property type="match status" value="1"/>
</dbReference>
<dbReference type="Proteomes" id="UP001605036">
    <property type="component" value="Unassembled WGS sequence"/>
</dbReference>
<dbReference type="InterPro" id="IPR002893">
    <property type="entry name" value="Znf_MYND"/>
</dbReference>
<evidence type="ECO:0000256" key="12">
    <source>
        <dbReference type="SAM" id="SignalP"/>
    </source>
</evidence>
<evidence type="ECO:0000256" key="5">
    <source>
        <dbReference type="ARBA" id="ARBA00022723"/>
    </source>
</evidence>
<dbReference type="InterPro" id="IPR050164">
    <property type="entry name" value="Peptidase_C19"/>
</dbReference>
<feature type="compositionally biased region" description="Polar residues" evidence="11">
    <location>
        <begin position="1273"/>
        <end position="1298"/>
    </location>
</feature>
<dbReference type="PANTHER" id="PTHR24006">
    <property type="entry name" value="UBIQUITIN CARBOXYL-TERMINAL HYDROLASE"/>
    <property type="match status" value="1"/>
</dbReference>
<dbReference type="SUPFAM" id="SSF54001">
    <property type="entry name" value="Cysteine proteinases"/>
    <property type="match status" value="1"/>
</dbReference>
<evidence type="ECO:0000256" key="11">
    <source>
        <dbReference type="SAM" id="MobiDB-lite"/>
    </source>
</evidence>
<dbReference type="PROSITE" id="PS50235">
    <property type="entry name" value="USP_3"/>
    <property type="match status" value="1"/>
</dbReference>
<evidence type="ECO:0000259" key="14">
    <source>
        <dbReference type="PROSITE" id="PS50865"/>
    </source>
</evidence>
<name>A0ABD1Z123_9MARC</name>
<feature type="compositionally biased region" description="Polar residues" evidence="11">
    <location>
        <begin position="1127"/>
        <end position="1140"/>
    </location>
</feature>
<dbReference type="InterPro" id="IPR001394">
    <property type="entry name" value="Peptidase_C19_UCH"/>
</dbReference>
<dbReference type="InterPro" id="IPR038765">
    <property type="entry name" value="Papain-like_cys_pep_sf"/>
</dbReference>
<evidence type="ECO:0000256" key="4">
    <source>
        <dbReference type="ARBA" id="ARBA00022670"/>
    </source>
</evidence>
<reference evidence="15 16" key="1">
    <citation type="submission" date="2024-09" db="EMBL/GenBank/DDBJ databases">
        <title>Chromosome-scale assembly of Riccia fluitans.</title>
        <authorList>
            <person name="Paukszto L."/>
            <person name="Sawicki J."/>
            <person name="Karawczyk K."/>
            <person name="Piernik-Szablinska J."/>
            <person name="Szczecinska M."/>
            <person name="Mazdziarz M."/>
        </authorList>
    </citation>
    <scope>NUCLEOTIDE SEQUENCE [LARGE SCALE GENOMIC DNA]</scope>
    <source>
        <strain evidence="15">Rf_01</strain>
        <tissue evidence="15">Aerial parts of the thallus</tissue>
    </source>
</reference>
<evidence type="ECO:0000256" key="1">
    <source>
        <dbReference type="ARBA" id="ARBA00000707"/>
    </source>
</evidence>
<evidence type="ECO:0000256" key="10">
    <source>
        <dbReference type="PROSITE-ProRule" id="PRU00134"/>
    </source>
</evidence>
<dbReference type="Pfam" id="PF01753">
    <property type="entry name" value="zf-MYND"/>
    <property type="match status" value="1"/>
</dbReference>
<feature type="chain" id="PRO_5044862665" description="ubiquitinyl hydrolase 1" evidence="12">
    <location>
        <begin position="28"/>
        <end position="1337"/>
    </location>
</feature>
<dbReference type="PROSITE" id="PS00972">
    <property type="entry name" value="USP_1"/>
    <property type="match status" value="1"/>
</dbReference>
<dbReference type="InterPro" id="IPR004027">
    <property type="entry name" value="SEC_C_motif"/>
</dbReference>
<feature type="compositionally biased region" description="Basic and acidic residues" evidence="11">
    <location>
        <begin position="1153"/>
        <end position="1165"/>
    </location>
</feature>
<dbReference type="FunFam" id="3.90.70.10:FF:000026">
    <property type="entry name" value="Ubiquitin carboxyl-terminal hydrolase 15"/>
    <property type="match status" value="1"/>
</dbReference>
<evidence type="ECO:0000256" key="3">
    <source>
        <dbReference type="ARBA" id="ARBA00012759"/>
    </source>
</evidence>
<dbReference type="GO" id="GO:0004843">
    <property type="term" value="F:cysteine-type deubiquitinase activity"/>
    <property type="evidence" value="ECO:0007669"/>
    <property type="project" value="UniProtKB-EC"/>
</dbReference>
<evidence type="ECO:0000256" key="7">
    <source>
        <dbReference type="ARBA" id="ARBA00022786"/>
    </source>
</evidence>
<dbReference type="GO" id="GO:0008270">
    <property type="term" value="F:zinc ion binding"/>
    <property type="evidence" value="ECO:0007669"/>
    <property type="project" value="UniProtKB-KW"/>
</dbReference>
<evidence type="ECO:0000256" key="8">
    <source>
        <dbReference type="ARBA" id="ARBA00022801"/>
    </source>
</evidence>
<dbReference type="PROSITE" id="PS01360">
    <property type="entry name" value="ZF_MYND_1"/>
    <property type="match status" value="1"/>
</dbReference>
<gene>
    <name evidence="15" type="ORF">R1flu_008997</name>
</gene>
<protein>
    <recommendedName>
        <fullName evidence="3">ubiquitinyl hydrolase 1</fullName>
        <ecNumber evidence="3">3.4.19.12</ecNumber>
    </recommendedName>
</protein>
<keyword evidence="5" id="KW-0479">Metal-binding</keyword>
<evidence type="ECO:0000259" key="13">
    <source>
        <dbReference type="PROSITE" id="PS50235"/>
    </source>
</evidence>
<evidence type="ECO:0000256" key="2">
    <source>
        <dbReference type="ARBA" id="ARBA00009085"/>
    </source>
</evidence>
<dbReference type="Gene3D" id="6.10.140.2220">
    <property type="match status" value="1"/>
</dbReference>
<evidence type="ECO:0000313" key="15">
    <source>
        <dbReference type="EMBL" id="KAL2641410.1"/>
    </source>
</evidence>
<dbReference type="PROSITE" id="PS50865">
    <property type="entry name" value="ZF_MYND_2"/>
    <property type="match status" value="1"/>
</dbReference>
<dbReference type="FunFam" id="6.10.140.2220:FF:000006">
    <property type="entry name" value="Ubiquitin carboxyl-terminal hydrolase 15"/>
    <property type="match status" value="1"/>
</dbReference>
<keyword evidence="16" id="KW-1185">Reference proteome</keyword>
<keyword evidence="6 10" id="KW-0863">Zinc-finger</keyword>
<keyword evidence="4" id="KW-0645">Protease</keyword>
<keyword evidence="8" id="KW-0378">Hydrolase</keyword>
<dbReference type="Gene3D" id="3.90.70.10">
    <property type="entry name" value="Cysteine proteinases"/>
    <property type="match status" value="1"/>
</dbReference>
<organism evidence="15 16">
    <name type="scientific">Riccia fluitans</name>
    <dbReference type="NCBI Taxonomy" id="41844"/>
    <lineage>
        <taxon>Eukaryota</taxon>
        <taxon>Viridiplantae</taxon>
        <taxon>Streptophyta</taxon>
        <taxon>Embryophyta</taxon>
        <taxon>Marchantiophyta</taxon>
        <taxon>Marchantiopsida</taxon>
        <taxon>Marchantiidae</taxon>
        <taxon>Marchantiales</taxon>
        <taxon>Ricciaceae</taxon>
        <taxon>Riccia</taxon>
    </lineage>
</organism>
<keyword evidence="12" id="KW-0732">Signal</keyword>
<dbReference type="Pfam" id="PF00443">
    <property type="entry name" value="UCH"/>
    <property type="match status" value="1"/>
</dbReference>